<dbReference type="HOGENOM" id="CLU_3177754_0_0_1"/>
<organism evidence="1 2">
    <name type="scientific">Ciona intestinalis</name>
    <name type="common">Transparent sea squirt</name>
    <name type="synonym">Ascidia intestinalis</name>
    <dbReference type="NCBI Taxonomy" id="7719"/>
    <lineage>
        <taxon>Eukaryota</taxon>
        <taxon>Metazoa</taxon>
        <taxon>Chordata</taxon>
        <taxon>Tunicata</taxon>
        <taxon>Ascidiacea</taxon>
        <taxon>Phlebobranchia</taxon>
        <taxon>Cionidae</taxon>
        <taxon>Ciona</taxon>
    </lineage>
</organism>
<dbReference type="InParanoid" id="H2XTV3"/>
<proteinExistence type="predicted"/>
<dbReference type="Proteomes" id="UP000008144">
    <property type="component" value="Chromosome 1"/>
</dbReference>
<evidence type="ECO:0000313" key="2">
    <source>
        <dbReference type="Proteomes" id="UP000008144"/>
    </source>
</evidence>
<dbReference type="EMBL" id="EAAA01000089">
    <property type="status" value="NOT_ANNOTATED_CDS"/>
    <property type="molecule type" value="Genomic_DNA"/>
</dbReference>
<reference evidence="1" key="4">
    <citation type="submission" date="2025-09" db="UniProtKB">
        <authorList>
            <consortium name="Ensembl"/>
        </authorList>
    </citation>
    <scope>IDENTIFICATION</scope>
</reference>
<reference evidence="2" key="1">
    <citation type="journal article" date="2002" name="Science">
        <title>The draft genome of Ciona intestinalis: insights into chordate and vertebrate origins.</title>
        <authorList>
            <person name="Dehal P."/>
            <person name="Satou Y."/>
            <person name="Campbell R.K."/>
            <person name="Chapman J."/>
            <person name="Degnan B."/>
            <person name="De Tomaso A."/>
            <person name="Davidson B."/>
            <person name="Di Gregorio A."/>
            <person name="Gelpke M."/>
            <person name="Goodstein D.M."/>
            <person name="Harafuji N."/>
            <person name="Hastings K.E."/>
            <person name="Ho I."/>
            <person name="Hotta K."/>
            <person name="Huang W."/>
            <person name="Kawashima T."/>
            <person name="Lemaire P."/>
            <person name="Martinez D."/>
            <person name="Meinertzhagen I.A."/>
            <person name="Necula S."/>
            <person name="Nonaka M."/>
            <person name="Putnam N."/>
            <person name="Rash S."/>
            <person name="Saiga H."/>
            <person name="Satake M."/>
            <person name="Terry A."/>
            <person name="Yamada L."/>
            <person name="Wang H.G."/>
            <person name="Awazu S."/>
            <person name="Azumi K."/>
            <person name="Boore J."/>
            <person name="Branno M."/>
            <person name="Chin-Bow S."/>
            <person name="DeSantis R."/>
            <person name="Doyle S."/>
            <person name="Francino P."/>
            <person name="Keys D.N."/>
            <person name="Haga S."/>
            <person name="Hayashi H."/>
            <person name="Hino K."/>
            <person name="Imai K.S."/>
            <person name="Inaba K."/>
            <person name="Kano S."/>
            <person name="Kobayashi K."/>
            <person name="Kobayashi M."/>
            <person name="Lee B.I."/>
            <person name="Makabe K.W."/>
            <person name="Manohar C."/>
            <person name="Matassi G."/>
            <person name="Medina M."/>
            <person name="Mochizuki Y."/>
            <person name="Mount S."/>
            <person name="Morishita T."/>
            <person name="Miura S."/>
            <person name="Nakayama A."/>
            <person name="Nishizaka S."/>
            <person name="Nomoto H."/>
            <person name="Ohta F."/>
            <person name="Oishi K."/>
            <person name="Rigoutsos I."/>
            <person name="Sano M."/>
            <person name="Sasaki A."/>
            <person name="Sasakura Y."/>
            <person name="Shoguchi E."/>
            <person name="Shin-i T."/>
            <person name="Spagnuolo A."/>
            <person name="Stainier D."/>
            <person name="Suzuki M.M."/>
            <person name="Tassy O."/>
            <person name="Takatori N."/>
            <person name="Tokuoka M."/>
            <person name="Yagi K."/>
            <person name="Yoshizaki F."/>
            <person name="Wada S."/>
            <person name="Zhang C."/>
            <person name="Hyatt P.D."/>
            <person name="Larimer F."/>
            <person name="Detter C."/>
            <person name="Doggett N."/>
            <person name="Glavina T."/>
            <person name="Hawkins T."/>
            <person name="Richardson P."/>
            <person name="Lucas S."/>
            <person name="Kohara Y."/>
            <person name="Levine M."/>
            <person name="Satoh N."/>
            <person name="Rokhsar D.S."/>
        </authorList>
    </citation>
    <scope>NUCLEOTIDE SEQUENCE [LARGE SCALE GENOMIC DNA]</scope>
</reference>
<sequence length="47" mass="5354">VTFYPNTTTYFIDINVTDGPTPFATSVHCFSTHLSAWLKNLVQIYTQ</sequence>
<reference evidence="1" key="2">
    <citation type="journal article" date="2008" name="Genome Biol.">
        <title>Improved genome assembly and evidence-based global gene model set for the chordate Ciona intestinalis: new insight into intron and operon populations.</title>
        <authorList>
            <person name="Satou Y."/>
            <person name="Mineta K."/>
            <person name="Ogasawara M."/>
            <person name="Sasakura Y."/>
            <person name="Shoguchi E."/>
            <person name="Ueno K."/>
            <person name="Yamada L."/>
            <person name="Matsumoto J."/>
            <person name="Wasserscheid J."/>
            <person name="Dewar K."/>
            <person name="Wiley G.B."/>
            <person name="Macmil S.L."/>
            <person name="Roe B.A."/>
            <person name="Zeller R.W."/>
            <person name="Hastings K.E."/>
            <person name="Lemaire P."/>
            <person name="Lindquist E."/>
            <person name="Endo T."/>
            <person name="Hotta K."/>
            <person name="Inaba K."/>
        </authorList>
    </citation>
    <scope>NUCLEOTIDE SEQUENCE [LARGE SCALE GENOMIC DNA]</scope>
    <source>
        <strain evidence="1">wild type</strain>
    </source>
</reference>
<evidence type="ECO:0000313" key="1">
    <source>
        <dbReference type="Ensembl" id="ENSCINP00000033087.1"/>
    </source>
</evidence>
<keyword evidence="2" id="KW-1185">Reference proteome</keyword>
<name>H2XTV3_CIOIN</name>
<reference evidence="1" key="3">
    <citation type="submission" date="2025-08" db="UniProtKB">
        <authorList>
            <consortium name="Ensembl"/>
        </authorList>
    </citation>
    <scope>IDENTIFICATION</scope>
</reference>
<dbReference type="AlphaFoldDB" id="H2XTV3"/>
<protein>
    <submittedName>
        <fullName evidence="1">Uncharacterized protein</fullName>
    </submittedName>
</protein>
<dbReference type="Ensembl" id="ENSCINT00000036733.1">
    <property type="protein sequence ID" value="ENSCINP00000033087.1"/>
    <property type="gene ID" value="ENSCING00000024590.1"/>
</dbReference>
<accession>H2XTV3</accession>